<feature type="region of interest" description="Disordered" evidence="1">
    <location>
        <begin position="1"/>
        <end position="35"/>
    </location>
</feature>
<dbReference type="RefSeq" id="WP_307277027.1">
    <property type="nucleotide sequence ID" value="NZ_JAUSVX010000009.1"/>
</dbReference>
<organism evidence="2 3">
    <name type="scientific">Labrys wisconsinensis</name>
    <dbReference type="NCBI Taxonomy" id="425677"/>
    <lineage>
        <taxon>Bacteria</taxon>
        <taxon>Pseudomonadati</taxon>
        <taxon>Pseudomonadota</taxon>
        <taxon>Alphaproteobacteria</taxon>
        <taxon>Hyphomicrobiales</taxon>
        <taxon>Xanthobacteraceae</taxon>
        <taxon>Labrys</taxon>
    </lineage>
</organism>
<feature type="compositionally biased region" description="Polar residues" evidence="1">
    <location>
        <begin position="23"/>
        <end position="32"/>
    </location>
</feature>
<feature type="compositionally biased region" description="Basic and acidic residues" evidence="1">
    <location>
        <begin position="1"/>
        <end position="16"/>
    </location>
</feature>
<gene>
    <name evidence="2" type="ORF">QO011_004623</name>
</gene>
<reference evidence="2 3" key="1">
    <citation type="submission" date="2023-07" db="EMBL/GenBank/DDBJ databases">
        <title>Genomic Encyclopedia of Type Strains, Phase IV (KMG-IV): sequencing the most valuable type-strain genomes for metagenomic binning, comparative biology and taxonomic classification.</title>
        <authorList>
            <person name="Goeker M."/>
        </authorList>
    </citation>
    <scope>NUCLEOTIDE SEQUENCE [LARGE SCALE GENOMIC DNA]</scope>
    <source>
        <strain evidence="2 3">DSM 19619</strain>
    </source>
</reference>
<accession>A0ABU0JDX4</accession>
<name>A0ABU0JDX4_9HYPH</name>
<evidence type="ECO:0000313" key="2">
    <source>
        <dbReference type="EMBL" id="MDQ0471598.1"/>
    </source>
</evidence>
<evidence type="ECO:0000313" key="3">
    <source>
        <dbReference type="Proteomes" id="UP001242480"/>
    </source>
</evidence>
<sequence length="77" mass="7972">MSGSSRPEKAKVSAESRKKRLSPTGSLVTSGEQAGVELSEDDLATVAGGTPVTQDITVNKAKTADKAYAIMDAYIKG</sequence>
<evidence type="ECO:0000256" key="1">
    <source>
        <dbReference type="SAM" id="MobiDB-lite"/>
    </source>
</evidence>
<dbReference type="Proteomes" id="UP001242480">
    <property type="component" value="Unassembled WGS sequence"/>
</dbReference>
<proteinExistence type="predicted"/>
<keyword evidence="3" id="KW-1185">Reference proteome</keyword>
<dbReference type="EMBL" id="JAUSVX010000009">
    <property type="protein sequence ID" value="MDQ0471598.1"/>
    <property type="molecule type" value="Genomic_DNA"/>
</dbReference>
<protein>
    <submittedName>
        <fullName evidence="2">Uncharacterized protein</fullName>
    </submittedName>
</protein>
<comment type="caution">
    <text evidence="2">The sequence shown here is derived from an EMBL/GenBank/DDBJ whole genome shotgun (WGS) entry which is preliminary data.</text>
</comment>